<dbReference type="InterPro" id="IPR014284">
    <property type="entry name" value="RNA_pol_sigma-70_dom"/>
</dbReference>
<proteinExistence type="inferred from homology"/>
<comment type="similarity">
    <text evidence="1">Belongs to the sigma-70 factor family. ECF subfamily.</text>
</comment>
<evidence type="ECO:0000256" key="2">
    <source>
        <dbReference type="ARBA" id="ARBA00023015"/>
    </source>
</evidence>
<dbReference type="SUPFAM" id="SSF88659">
    <property type="entry name" value="Sigma3 and sigma4 domains of RNA polymerase sigma factors"/>
    <property type="match status" value="1"/>
</dbReference>
<dbReference type="InterPro" id="IPR013325">
    <property type="entry name" value="RNA_pol_sigma_r2"/>
</dbReference>
<dbReference type="Pfam" id="PF08281">
    <property type="entry name" value="Sigma70_r4_2"/>
    <property type="match status" value="1"/>
</dbReference>
<keyword evidence="2" id="KW-0805">Transcription regulation</keyword>
<dbReference type="PANTHER" id="PTHR43133:SF51">
    <property type="entry name" value="RNA POLYMERASE SIGMA FACTOR"/>
    <property type="match status" value="1"/>
</dbReference>
<keyword evidence="8" id="KW-1185">Reference proteome</keyword>
<evidence type="ECO:0000259" key="6">
    <source>
        <dbReference type="Pfam" id="PF08281"/>
    </source>
</evidence>
<evidence type="ECO:0000256" key="3">
    <source>
        <dbReference type="ARBA" id="ARBA00023082"/>
    </source>
</evidence>
<dbReference type="PANTHER" id="PTHR43133">
    <property type="entry name" value="RNA POLYMERASE ECF-TYPE SIGMA FACTO"/>
    <property type="match status" value="1"/>
</dbReference>
<evidence type="ECO:0000256" key="4">
    <source>
        <dbReference type="ARBA" id="ARBA00023163"/>
    </source>
</evidence>
<evidence type="ECO:0000259" key="5">
    <source>
        <dbReference type="Pfam" id="PF04542"/>
    </source>
</evidence>
<gene>
    <name evidence="7" type="primary">rpoE_2</name>
    <name evidence="7" type="ORF">KOR42_26310</name>
</gene>
<dbReference type="Gene3D" id="1.10.10.10">
    <property type="entry name" value="Winged helix-like DNA-binding domain superfamily/Winged helix DNA-binding domain"/>
    <property type="match status" value="1"/>
</dbReference>
<dbReference type="InterPro" id="IPR036388">
    <property type="entry name" value="WH-like_DNA-bd_sf"/>
</dbReference>
<dbReference type="GO" id="GO:0003677">
    <property type="term" value="F:DNA binding"/>
    <property type="evidence" value="ECO:0007669"/>
    <property type="project" value="InterPro"/>
</dbReference>
<dbReference type="InterPro" id="IPR007627">
    <property type="entry name" value="RNA_pol_sigma70_r2"/>
</dbReference>
<dbReference type="NCBIfam" id="TIGR02937">
    <property type="entry name" value="sigma70-ECF"/>
    <property type="match status" value="1"/>
</dbReference>
<name>A0A5C5WZ41_9PLAN</name>
<dbReference type="InterPro" id="IPR013249">
    <property type="entry name" value="RNA_pol_sigma70_r4_t2"/>
</dbReference>
<comment type="caution">
    <text evidence="7">The sequence shown here is derived from an EMBL/GenBank/DDBJ whole genome shotgun (WGS) entry which is preliminary data.</text>
</comment>
<dbReference type="CDD" id="cd06171">
    <property type="entry name" value="Sigma70_r4"/>
    <property type="match status" value="1"/>
</dbReference>
<feature type="domain" description="RNA polymerase sigma-70 region 2" evidence="5">
    <location>
        <begin position="41"/>
        <end position="101"/>
    </location>
</feature>
<dbReference type="EMBL" id="SIHI01000002">
    <property type="protein sequence ID" value="TWT55820.1"/>
    <property type="molecule type" value="Genomic_DNA"/>
</dbReference>
<dbReference type="InterPro" id="IPR039425">
    <property type="entry name" value="RNA_pol_sigma-70-like"/>
</dbReference>
<accession>A0A5C5WZ41</accession>
<reference evidence="7 8" key="1">
    <citation type="submission" date="2019-02" db="EMBL/GenBank/DDBJ databases">
        <title>Deep-cultivation of Planctomycetes and their phenomic and genomic characterization uncovers novel biology.</title>
        <authorList>
            <person name="Wiegand S."/>
            <person name="Jogler M."/>
            <person name="Boedeker C."/>
            <person name="Pinto D."/>
            <person name="Vollmers J."/>
            <person name="Rivas-Marin E."/>
            <person name="Kohn T."/>
            <person name="Peeters S.H."/>
            <person name="Heuer A."/>
            <person name="Rast P."/>
            <person name="Oberbeckmann S."/>
            <person name="Bunk B."/>
            <person name="Jeske O."/>
            <person name="Meyerdierks A."/>
            <person name="Storesund J.E."/>
            <person name="Kallscheuer N."/>
            <person name="Luecker S."/>
            <person name="Lage O.M."/>
            <person name="Pohl T."/>
            <person name="Merkel B.J."/>
            <person name="Hornburger P."/>
            <person name="Mueller R.-W."/>
            <person name="Bruemmer F."/>
            <person name="Labrenz M."/>
            <person name="Spormann A.M."/>
            <person name="Op Den Camp H."/>
            <person name="Overmann J."/>
            <person name="Amann R."/>
            <person name="Jetten M.S.M."/>
            <person name="Mascher T."/>
            <person name="Medema M.H."/>
            <person name="Devos D.P."/>
            <person name="Kaster A.-K."/>
            <person name="Ovreas L."/>
            <person name="Rohde M."/>
            <person name="Galperin M.Y."/>
            <person name="Jogler C."/>
        </authorList>
    </citation>
    <scope>NUCLEOTIDE SEQUENCE [LARGE SCALE GENOMIC DNA]</scope>
    <source>
        <strain evidence="7 8">KOR42</strain>
    </source>
</reference>
<evidence type="ECO:0000313" key="7">
    <source>
        <dbReference type="EMBL" id="TWT55820.1"/>
    </source>
</evidence>
<sequence length="192" mass="21792">MPFIETDRQILTRCLEREAGAWEEFVDRFLGTFVHVISNTAHARSVRLSQDDIDDLCSEIFLTLLKNEFAVLRHFRGKSSLASYLVVVARRIVVNSLVKRKQLEAMGHVNAHQSSLDQGGADHVQRLSDSEEVRVLISQLPSSEARIVRLYHIDGKTYREISNELGIPENSVGPTLHRARERMKQLKVASDS</sequence>
<protein>
    <submittedName>
        <fullName evidence="7">ECF RNA polymerase sigma-E factor</fullName>
    </submittedName>
</protein>
<dbReference type="InterPro" id="IPR013324">
    <property type="entry name" value="RNA_pol_sigma_r3/r4-like"/>
</dbReference>
<keyword evidence="4" id="KW-0804">Transcription</keyword>
<dbReference type="AlphaFoldDB" id="A0A5C5WZ41"/>
<feature type="domain" description="RNA polymerase sigma factor 70 region 4 type 2" evidence="6">
    <location>
        <begin position="131"/>
        <end position="183"/>
    </location>
</feature>
<dbReference type="Gene3D" id="1.10.1740.10">
    <property type="match status" value="1"/>
</dbReference>
<dbReference type="GO" id="GO:0016987">
    <property type="term" value="F:sigma factor activity"/>
    <property type="evidence" value="ECO:0007669"/>
    <property type="project" value="UniProtKB-KW"/>
</dbReference>
<dbReference type="Pfam" id="PF04542">
    <property type="entry name" value="Sigma70_r2"/>
    <property type="match status" value="1"/>
</dbReference>
<dbReference type="RefSeq" id="WP_231740897.1">
    <property type="nucleotide sequence ID" value="NZ_SIHI01000002.1"/>
</dbReference>
<dbReference type="GO" id="GO:0006352">
    <property type="term" value="P:DNA-templated transcription initiation"/>
    <property type="evidence" value="ECO:0007669"/>
    <property type="project" value="InterPro"/>
</dbReference>
<keyword evidence="3" id="KW-0731">Sigma factor</keyword>
<dbReference type="SUPFAM" id="SSF88946">
    <property type="entry name" value="Sigma2 domain of RNA polymerase sigma factors"/>
    <property type="match status" value="1"/>
</dbReference>
<organism evidence="7 8">
    <name type="scientific">Thalassoglobus neptunius</name>
    <dbReference type="NCBI Taxonomy" id="1938619"/>
    <lineage>
        <taxon>Bacteria</taxon>
        <taxon>Pseudomonadati</taxon>
        <taxon>Planctomycetota</taxon>
        <taxon>Planctomycetia</taxon>
        <taxon>Planctomycetales</taxon>
        <taxon>Planctomycetaceae</taxon>
        <taxon>Thalassoglobus</taxon>
    </lineage>
</organism>
<evidence type="ECO:0000256" key="1">
    <source>
        <dbReference type="ARBA" id="ARBA00010641"/>
    </source>
</evidence>
<evidence type="ECO:0000313" key="8">
    <source>
        <dbReference type="Proteomes" id="UP000317243"/>
    </source>
</evidence>
<dbReference type="Proteomes" id="UP000317243">
    <property type="component" value="Unassembled WGS sequence"/>
</dbReference>